<evidence type="ECO:0000313" key="3">
    <source>
        <dbReference type="EMBL" id="KAJ7045981.1"/>
    </source>
</evidence>
<feature type="region of interest" description="Disordered" evidence="1">
    <location>
        <begin position="59"/>
        <end position="185"/>
    </location>
</feature>
<feature type="region of interest" description="Disordered" evidence="1">
    <location>
        <begin position="441"/>
        <end position="465"/>
    </location>
</feature>
<dbReference type="EMBL" id="JARJCM010000004">
    <property type="protein sequence ID" value="KAJ7045981.1"/>
    <property type="molecule type" value="Genomic_DNA"/>
</dbReference>
<keyword evidence="4" id="KW-1185">Reference proteome</keyword>
<comment type="caution">
    <text evidence="3">The sequence shown here is derived from an EMBL/GenBank/DDBJ whole genome shotgun (WGS) entry which is preliminary data.</text>
</comment>
<feature type="transmembrane region" description="Helical" evidence="2">
    <location>
        <begin position="262"/>
        <end position="286"/>
    </location>
</feature>
<feature type="compositionally biased region" description="Polar residues" evidence="1">
    <location>
        <begin position="59"/>
        <end position="69"/>
    </location>
</feature>
<keyword evidence="2" id="KW-0472">Membrane</keyword>
<organism evidence="3 4">
    <name type="scientific">Mycena alexandri</name>
    <dbReference type="NCBI Taxonomy" id="1745969"/>
    <lineage>
        <taxon>Eukaryota</taxon>
        <taxon>Fungi</taxon>
        <taxon>Dikarya</taxon>
        <taxon>Basidiomycota</taxon>
        <taxon>Agaricomycotina</taxon>
        <taxon>Agaricomycetes</taxon>
        <taxon>Agaricomycetidae</taxon>
        <taxon>Agaricales</taxon>
        <taxon>Marasmiineae</taxon>
        <taxon>Mycenaceae</taxon>
        <taxon>Mycena</taxon>
    </lineage>
</organism>
<sequence>MRSCSTCLARRNRTLGFGIILSASSPNPSLANLGPSPNPSFNWIVNITPGTSAIVFVQDSTGDSGQSTPFVIGQRPGALSGACGGNIATGGDPPPVQPPPAPSSTADPNGGHISTTDGDGNDSGGGGSTNVTSSGDSGQGGSQSTNDTSTNSNHEESNSNSGPKSPNHSTSNSPPFSTLSSTSFTKSSTETAANFDTNFTSESSSTSGGPGALSAPTFSFSGGTGGVGGQIQPAATSLQIGGASSSSTGQPGQSNTFAKKNVMSGSIIGGIIAGVLCILFAAFCLIRRRRRQRAETPDMVYPFTANTASTPREMAGRSGYAASTFSSWGNHGDLEERALSPAAAASSEGHALWEPGQGTIESRYHAAFTPGHNASSSSIDRNDPSSRQRFRGPIPKSMTDAYNAGASDSSTAILGEQSYDTERADGNPVQTFDEIRPQAMPSWGTMHDMMGRQPVVGFPPPYTSG</sequence>
<evidence type="ECO:0000256" key="2">
    <source>
        <dbReference type="SAM" id="Phobius"/>
    </source>
</evidence>
<evidence type="ECO:0000256" key="1">
    <source>
        <dbReference type="SAM" id="MobiDB-lite"/>
    </source>
</evidence>
<protein>
    <submittedName>
        <fullName evidence="3">Uncharacterized protein</fullName>
    </submittedName>
</protein>
<feature type="compositionally biased region" description="Pro residues" evidence="1">
    <location>
        <begin position="92"/>
        <end position="102"/>
    </location>
</feature>
<feature type="compositionally biased region" description="Low complexity" evidence="1">
    <location>
        <begin position="169"/>
        <end position="185"/>
    </location>
</feature>
<keyword evidence="2" id="KW-0812">Transmembrane</keyword>
<feature type="compositionally biased region" description="Low complexity" evidence="1">
    <location>
        <begin position="129"/>
        <end position="162"/>
    </location>
</feature>
<feature type="region of interest" description="Disordered" evidence="1">
    <location>
        <begin position="368"/>
        <end position="396"/>
    </location>
</feature>
<feature type="region of interest" description="Disordered" evidence="1">
    <location>
        <begin position="197"/>
        <end position="232"/>
    </location>
</feature>
<dbReference type="AlphaFoldDB" id="A0AAD6XFD2"/>
<proteinExistence type="predicted"/>
<gene>
    <name evidence="3" type="ORF">C8F04DRAFT_455850</name>
</gene>
<accession>A0AAD6XFD2</accession>
<evidence type="ECO:0000313" key="4">
    <source>
        <dbReference type="Proteomes" id="UP001218188"/>
    </source>
</evidence>
<reference evidence="3" key="1">
    <citation type="submission" date="2023-03" db="EMBL/GenBank/DDBJ databases">
        <title>Massive genome expansion in bonnet fungi (Mycena s.s.) driven by repeated elements and novel gene families across ecological guilds.</title>
        <authorList>
            <consortium name="Lawrence Berkeley National Laboratory"/>
            <person name="Harder C.B."/>
            <person name="Miyauchi S."/>
            <person name="Viragh M."/>
            <person name="Kuo A."/>
            <person name="Thoen E."/>
            <person name="Andreopoulos B."/>
            <person name="Lu D."/>
            <person name="Skrede I."/>
            <person name="Drula E."/>
            <person name="Henrissat B."/>
            <person name="Morin E."/>
            <person name="Kohler A."/>
            <person name="Barry K."/>
            <person name="LaButti K."/>
            <person name="Morin E."/>
            <person name="Salamov A."/>
            <person name="Lipzen A."/>
            <person name="Mereny Z."/>
            <person name="Hegedus B."/>
            <person name="Baldrian P."/>
            <person name="Stursova M."/>
            <person name="Weitz H."/>
            <person name="Taylor A."/>
            <person name="Grigoriev I.V."/>
            <person name="Nagy L.G."/>
            <person name="Martin F."/>
            <person name="Kauserud H."/>
        </authorList>
    </citation>
    <scope>NUCLEOTIDE SEQUENCE</scope>
    <source>
        <strain evidence="3">CBHHK200</strain>
    </source>
</reference>
<name>A0AAD6XFD2_9AGAR</name>
<dbReference type="Proteomes" id="UP001218188">
    <property type="component" value="Unassembled WGS sequence"/>
</dbReference>
<keyword evidence="2" id="KW-1133">Transmembrane helix</keyword>